<accession>A0A1A8YXK3</accession>
<dbReference type="AlphaFoldDB" id="A0A1A8YXK3"/>
<reference evidence="3 4" key="2">
    <citation type="submission" date="2016-05" db="EMBL/GenBank/DDBJ databases">
        <authorList>
            <person name="Naeem Raeece"/>
        </authorList>
    </citation>
    <scope>NUCLEOTIDE SEQUENCE [LARGE SCALE GENOMIC DNA]</scope>
</reference>
<dbReference type="EMBL" id="FLRE01000122">
    <property type="protein sequence ID" value="SBT36662.1"/>
    <property type="molecule type" value="Genomic_DNA"/>
</dbReference>
<reference evidence="1" key="1">
    <citation type="submission" date="2016-05" db="EMBL/GenBank/DDBJ databases">
        <authorList>
            <person name="Lavstsen T."/>
            <person name="Jespersen J.S."/>
        </authorList>
    </citation>
    <scope>NUCLEOTIDE SEQUENCE [LARGE SCALE GENOMIC DNA]</scope>
</reference>
<protein>
    <submittedName>
        <fullName evidence="1">Uncharacterized protein</fullName>
    </submittedName>
</protein>
<sequence>MRCCPNKERRYSVAILRTTKEIRASRSWLICKKGHGKDGGAKDAEDAVRQGTKIKIMNMTNGKRTKWT</sequence>
<keyword evidence="4" id="KW-1185">Reference proteome</keyword>
<dbReference type="EMBL" id="FLRD01000092">
    <property type="protein sequence ID" value="SBT36262.1"/>
    <property type="molecule type" value="Genomic_DNA"/>
</dbReference>
<dbReference type="Proteomes" id="UP000078550">
    <property type="component" value="Unassembled WGS sequence"/>
</dbReference>
<proteinExistence type="predicted"/>
<evidence type="ECO:0000313" key="4">
    <source>
        <dbReference type="Proteomes" id="UP000078555"/>
    </source>
</evidence>
<name>A0A1A8YXK3_PLAOA</name>
<evidence type="ECO:0000313" key="3">
    <source>
        <dbReference type="Proteomes" id="UP000078550"/>
    </source>
</evidence>
<organism evidence="1 4">
    <name type="scientific">Plasmodium ovale wallikeri</name>
    <dbReference type="NCBI Taxonomy" id="864142"/>
    <lineage>
        <taxon>Eukaryota</taxon>
        <taxon>Sar</taxon>
        <taxon>Alveolata</taxon>
        <taxon>Apicomplexa</taxon>
        <taxon>Aconoidasida</taxon>
        <taxon>Haemosporida</taxon>
        <taxon>Plasmodiidae</taxon>
        <taxon>Plasmodium</taxon>
        <taxon>Plasmodium (Plasmodium)</taxon>
    </lineage>
</organism>
<evidence type="ECO:0000313" key="1">
    <source>
        <dbReference type="EMBL" id="SBT36262.1"/>
    </source>
</evidence>
<evidence type="ECO:0000313" key="2">
    <source>
        <dbReference type="EMBL" id="SBT36662.1"/>
    </source>
</evidence>
<gene>
    <name evidence="1" type="ORF">POVWA1_031570</name>
    <name evidence="2" type="ORF">POVWA2_031290</name>
</gene>
<dbReference type="Proteomes" id="UP000078555">
    <property type="component" value="Unassembled WGS sequence"/>
</dbReference>